<keyword evidence="1" id="KW-0808">Transferase</keyword>
<organism evidence="1">
    <name type="scientific">Rhizophora mucronata</name>
    <name type="common">Asiatic mangrove</name>
    <dbReference type="NCBI Taxonomy" id="61149"/>
    <lineage>
        <taxon>Eukaryota</taxon>
        <taxon>Viridiplantae</taxon>
        <taxon>Streptophyta</taxon>
        <taxon>Embryophyta</taxon>
        <taxon>Tracheophyta</taxon>
        <taxon>Spermatophyta</taxon>
        <taxon>Magnoliopsida</taxon>
        <taxon>eudicotyledons</taxon>
        <taxon>Gunneridae</taxon>
        <taxon>Pentapetalae</taxon>
        <taxon>rosids</taxon>
        <taxon>fabids</taxon>
        <taxon>Malpighiales</taxon>
        <taxon>Rhizophoraceae</taxon>
        <taxon>Rhizophora</taxon>
    </lineage>
</organism>
<dbReference type="GO" id="GO:0004674">
    <property type="term" value="F:protein serine/threonine kinase activity"/>
    <property type="evidence" value="ECO:0007669"/>
    <property type="project" value="UniProtKB-KW"/>
</dbReference>
<keyword evidence="1" id="KW-0723">Serine/threonine-protein kinase</keyword>
<dbReference type="AlphaFoldDB" id="A0A2P2K8H5"/>
<dbReference type="EMBL" id="GGEC01021499">
    <property type="protein sequence ID" value="MBX01983.1"/>
    <property type="molecule type" value="Transcribed_RNA"/>
</dbReference>
<keyword evidence="1" id="KW-0418">Kinase</keyword>
<proteinExistence type="predicted"/>
<evidence type="ECO:0000313" key="1">
    <source>
        <dbReference type="EMBL" id="MBX01983.1"/>
    </source>
</evidence>
<protein>
    <submittedName>
        <fullName evidence="1">Non-specific serine/threonine protein kinase</fullName>
    </submittedName>
</protein>
<accession>A0A2P2K8H5</accession>
<reference evidence="1" key="1">
    <citation type="submission" date="2018-02" db="EMBL/GenBank/DDBJ databases">
        <title>Rhizophora mucronata_Transcriptome.</title>
        <authorList>
            <person name="Meera S.P."/>
            <person name="Sreeshan A."/>
            <person name="Augustine A."/>
        </authorList>
    </citation>
    <scope>NUCLEOTIDE SEQUENCE</scope>
    <source>
        <tissue evidence="1">Leaf</tissue>
    </source>
</reference>
<sequence length="55" mass="6552">MKEAKRTMIFNLLLTKINFQQFHDKKTSLQKSVTVKLDMSQTERAETRLPIREDL</sequence>
<name>A0A2P2K8H5_RHIMU</name>